<sequence length="225" mass="26861">MKETMHSVIERQKKLVLRSGPIYVPSQWVSVIKSAKQKGKPYIVKEMSTEDLSKDIGTNFNMDVNGEKVLWNDIKEIRVDKANPYTLKLRTSFNNMDYQIVRRETRNSNFNRMELKKAYDCPSKIRVAKKCDLLELFVSFFFWVCDITRRKLCYFVISAKKWISLEHIYYDKTFWEEKMIKKLNLFYATCILPKIVDPLYGKRLLISDIREPTYIKEKINERLTI</sequence>
<protein>
    <submittedName>
        <fullName evidence="1">Uncharacterized protein</fullName>
    </submittedName>
</protein>
<comment type="caution">
    <text evidence="1">The sequence shown here is derived from an EMBL/GenBank/DDBJ whole genome shotgun (WGS) entry which is preliminary data.</text>
</comment>
<name>A0A6G0VWY0_APHCR</name>
<organism evidence="1 2">
    <name type="scientific">Aphis craccivora</name>
    <name type="common">Cowpea aphid</name>
    <dbReference type="NCBI Taxonomy" id="307492"/>
    <lineage>
        <taxon>Eukaryota</taxon>
        <taxon>Metazoa</taxon>
        <taxon>Ecdysozoa</taxon>
        <taxon>Arthropoda</taxon>
        <taxon>Hexapoda</taxon>
        <taxon>Insecta</taxon>
        <taxon>Pterygota</taxon>
        <taxon>Neoptera</taxon>
        <taxon>Paraneoptera</taxon>
        <taxon>Hemiptera</taxon>
        <taxon>Sternorrhyncha</taxon>
        <taxon>Aphidomorpha</taxon>
        <taxon>Aphidoidea</taxon>
        <taxon>Aphididae</taxon>
        <taxon>Aphidini</taxon>
        <taxon>Aphis</taxon>
        <taxon>Aphis</taxon>
    </lineage>
</organism>
<evidence type="ECO:0000313" key="2">
    <source>
        <dbReference type="Proteomes" id="UP000478052"/>
    </source>
</evidence>
<dbReference type="OrthoDB" id="6738595at2759"/>
<keyword evidence="2" id="KW-1185">Reference proteome</keyword>
<evidence type="ECO:0000313" key="1">
    <source>
        <dbReference type="EMBL" id="KAF0709852.1"/>
    </source>
</evidence>
<dbReference type="AlphaFoldDB" id="A0A6G0VWY0"/>
<reference evidence="1 2" key="1">
    <citation type="submission" date="2019-08" db="EMBL/GenBank/DDBJ databases">
        <title>Whole genome of Aphis craccivora.</title>
        <authorList>
            <person name="Voronova N.V."/>
            <person name="Shulinski R.S."/>
            <person name="Bandarenka Y.V."/>
            <person name="Zhorov D.G."/>
            <person name="Warner D."/>
        </authorList>
    </citation>
    <scope>NUCLEOTIDE SEQUENCE [LARGE SCALE GENOMIC DNA]</scope>
    <source>
        <strain evidence="1">180601</strain>
        <tissue evidence="1">Whole Body</tissue>
    </source>
</reference>
<accession>A0A6G0VWY0</accession>
<proteinExistence type="predicted"/>
<gene>
    <name evidence="1" type="ORF">FWK35_00035578</name>
</gene>
<dbReference type="EMBL" id="VUJU01011815">
    <property type="protein sequence ID" value="KAF0709852.1"/>
    <property type="molecule type" value="Genomic_DNA"/>
</dbReference>
<dbReference type="Proteomes" id="UP000478052">
    <property type="component" value="Unassembled WGS sequence"/>
</dbReference>